<evidence type="ECO:0000313" key="1">
    <source>
        <dbReference type="EMBL" id="APW44314.1"/>
    </source>
</evidence>
<organism evidence="1 2">
    <name type="scientific">Rhodoferax saidenbachensis</name>
    <dbReference type="NCBI Taxonomy" id="1484693"/>
    <lineage>
        <taxon>Bacteria</taxon>
        <taxon>Pseudomonadati</taxon>
        <taxon>Pseudomonadota</taxon>
        <taxon>Betaproteobacteria</taxon>
        <taxon>Burkholderiales</taxon>
        <taxon>Comamonadaceae</taxon>
        <taxon>Rhodoferax</taxon>
    </lineage>
</organism>
<dbReference type="AlphaFoldDB" id="A0A1P8KE83"/>
<dbReference type="KEGG" id="rsb:RS694_18485"/>
<dbReference type="EMBL" id="CP019239">
    <property type="protein sequence ID" value="APW44314.1"/>
    <property type="molecule type" value="Genomic_DNA"/>
</dbReference>
<protein>
    <recommendedName>
        <fullName evidence="3">DUF2059 domain-containing protein</fullName>
    </recommendedName>
</protein>
<gene>
    <name evidence="1" type="ORF">RS694_18485</name>
</gene>
<keyword evidence="2" id="KW-1185">Reference proteome</keyword>
<sequence length="78" mass="8829">MLDFLASNFANRLSKQELRAAITFYSSLEGRSLQYVVIGLTQETMMRMESAVAVSSPAYKEYASELQRIASDFQKNPK</sequence>
<dbReference type="Proteomes" id="UP000186110">
    <property type="component" value="Chromosome"/>
</dbReference>
<name>A0A1P8KE83_9BURK</name>
<accession>A0A1P8KE83</accession>
<evidence type="ECO:0008006" key="3">
    <source>
        <dbReference type="Google" id="ProtNLM"/>
    </source>
</evidence>
<proteinExistence type="predicted"/>
<evidence type="ECO:0000313" key="2">
    <source>
        <dbReference type="Proteomes" id="UP000186110"/>
    </source>
</evidence>
<reference evidence="1 2" key="1">
    <citation type="submission" date="2017-01" db="EMBL/GenBank/DDBJ databases">
        <authorList>
            <person name="Mah S.A."/>
            <person name="Swanson W.J."/>
            <person name="Moy G.W."/>
            <person name="Vacquier V.D."/>
        </authorList>
    </citation>
    <scope>NUCLEOTIDE SEQUENCE [LARGE SCALE GENOMIC DNA]</scope>
    <source>
        <strain evidence="1 2">DSM 22694</strain>
    </source>
</reference>